<dbReference type="Gramene" id="Mp3g05120.1">
    <property type="protein sequence ID" value="Mp3g05120.1.cds"/>
    <property type="gene ID" value="Mp3g05120"/>
</dbReference>
<dbReference type="GO" id="GO:0005634">
    <property type="term" value="C:nucleus"/>
    <property type="evidence" value="ECO:0007669"/>
    <property type="project" value="UniProtKB-SubCell"/>
</dbReference>
<comment type="subcellular location">
    <subcellularLocation>
        <location evidence="1 4">Nucleus</location>
    </subcellularLocation>
</comment>
<dbReference type="EMBL" id="KZ772694">
    <property type="protein sequence ID" value="PTQ43908.1"/>
    <property type="molecule type" value="Genomic_DNA"/>
</dbReference>
<gene>
    <name evidence="5" type="ORF">MARPO_0022s0016</name>
</gene>
<dbReference type="PANTHER" id="PTHR12346">
    <property type="entry name" value="SIN3B-RELATED"/>
    <property type="match status" value="1"/>
</dbReference>
<dbReference type="InterPro" id="IPR036600">
    <property type="entry name" value="PAH_sf"/>
</dbReference>
<dbReference type="InterPro" id="IPR039774">
    <property type="entry name" value="Sin3-like"/>
</dbReference>
<evidence type="ECO:0000313" key="6">
    <source>
        <dbReference type="Proteomes" id="UP000244005"/>
    </source>
</evidence>
<organism evidence="5 6">
    <name type="scientific">Marchantia polymorpha</name>
    <name type="common">Common liverwort</name>
    <name type="synonym">Marchantia aquatica</name>
    <dbReference type="NCBI Taxonomy" id="3197"/>
    <lineage>
        <taxon>Eukaryota</taxon>
        <taxon>Viridiplantae</taxon>
        <taxon>Streptophyta</taxon>
        <taxon>Embryophyta</taxon>
        <taxon>Marchantiophyta</taxon>
        <taxon>Marchantiopsida</taxon>
        <taxon>Marchantiidae</taxon>
        <taxon>Marchantiales</taxon>
        <taxon>Marchantiaceae</taxon>
        <taxon>Marchantia</taxon>
    </lineage>
</organism>
<accession>A0A2R6XCS5</accession>
<dbReference type="Gene3D" id="1.20.1160.11">
    <property type="entry name" value="Paired amphipathic helix"/>
    <property type="match status" value="2"/>
</dbReference>
<dbReference type="PANTHER" id="PTHR12346:SF0">
    <property type="entry name" value="SIN3A, ISOFORM G"/>
    <property type="match status" value="1"/>
</dbReference>
<reference evidence="6" key="1">
    <citation type="journal article" date="2017" name="Cell">
        <title>Insights into land plant evolution garnered from the Marchantia polymorpha genome.</title>
        <authorList>
            <person name="Bowman J.L."/>
            <person name="Kohchi T."/>
            <person name="Yamato K.T."/>
            <person name="Jenkins J."/>
            <person name="Shu S."/>
            <person name="Ishizaki K."/>
            <person name="Yamaoka S."/>
            <person name="Nishihama R."/>
            <person name="Nakamura Y."/>
            <person name="Berger F."/>
            <person name="Adam C."/>
            <person name="Aki S.S."/>
            <person name="Althoff F."/>
            <person name="Araki T."/>
            <person name="Arteaga-Vazquez M.A."/>
            <person name="Balasubrmanian S."/>
            <person name="Barry K."/>
            <person name="Bauer D."/>
            <person name="Boehm C.R."/>
            <person name="Briginshaw L."/>
            <person name="Caballero-Perez J."/>
            <person name="Catarino B."/>
            <person name="Chen F."/>
            <person name="Chiyoda S."/>
            <person name="Chovatia M."/>
            <person name="Davies K.M."/>
            <person name="Delmans M."/>
            <person name="Demura T."/>
            <person name="Dierschke T."/>
            <person name="Dolan L."/>
            <person name="Dorantes-Acosta A.E."/>
            <person name="Eklund D.M."/>
            <person name="Florent S.N."/>
            <person name="Flores-Sandoval E."/>
            <person name="Fujiyama A."/>
            <person name="Fukuzawa H."/>
            <person name="Galik B."/>
            <person name="Grimanelli D."/>
            <person name="Grimwood J."/>
            <person name="Grossniklaus U."/>
            <person name="Hamada T."/>
            <person name="Haseloff J."/>
            <person name="Hetherington A.J."/>
            <person name="Higo A."/>
            <person name="Hirakawa Y."/>
            <person name="Hundley H.N."/>
            <person name="Ikeda Y."/>
            <person name="Inoue K."/>
            <person name="Inoue S.I."/>
            <person name="Ishida S."/>
            <person name="Jia Q."/>
            <person name="Kakita M."/>
            <person name="Kanazawa T."/>
            <person name="Kawai Y."/>
            <person name="Kawashima T."/>
            <person name="Kennedy M."/>
            <person name="Kinose K."/>
            <person name="Kinoshita T."/>
            <person name="Kohara Y."/>
            <person name="Koide E."/>
            <person name="Komatsu K."/>
            <person name="Kopischke S."/>
            <person name="Kubo M."/>
            <person name="Kyozuka J."/>
            <person name="Lagercrantz U."/>
            <person name="Lin S.S."/>
            <person name="Lindquist E."/>
            <person name="Lipzen A.M."/>
            <person name="Lu C.W."/>
            <person name="De Luna E."/>
            <person name="Martienssen R.A."/>
            <person name="Minamino N."/>
            <person name="Mizutani M."/>
            <person name="Mizutani M."/>
            <person name="Mochizuki N."/>
            <person name="Monte I."/>
            <person name="Mosher R."/>
            <person name="Nagasaki H."/>
            <person name="Nakagami H."/>
            <person name="Naramoto S."/>
            <person name="Nishitani K."/>
            <person name="Ohtani M."/>
            <person name="Okamoto T."/>
            <person name="Okumura M."/>
            <person name="Phillips J."/>
            <person name="Pollak B."/>
            <person name="Reinders A."/>
            <person name="Rovekamp M."/>
            <person name="Sano R."/>
            <person name="Sawa S."/>
            <person name="Schmid M.W."/>
            <person name="Shirakawa M."/>
            <person name="Solano R."/>
            <person name="Spunde A."/>
            <person name="Suetsugu N."/>
            <person name="Sugano S."/>
            <person name="Sugiyama A."/>
            <person name="Sun R."/>
            <person name="Suzuki Y."/>
            <person name="Takenaka M."/>
            <person name="Takezawa D."/>
            <person name="Tomogane H."/>
            <person name="Tsuzuki M."/>
            <person name="Ueda T."/>
            <person name="Umeda M."/>
            <person name="Ward J.M."/>
            <person name="Watanabe Y."/>
            <person name="Yazaki K."/>
            <person name="Yokoyama R."/>
            <person name="Yoshitake Y."/>
            <person name="Yotsui I."/>
            <person name="Zachgo S."/>
            <person name="Schmutz J."/>
        </authorList>
    </citation>
    <scope>NUCLEOTIDE SEQUENCE [LARGE SCALE GENOMIC DNA]</scope>
    <source>
        <strain evidence="6">Tak-1</strain>
    </source>
</reference>
<evidence type="ECO:0000256" key="4">
    <source>
        <dbReference type="PROSITE-ProRule" id="PRU00810"/>
    </source>
</evidence>
<name>A0A2R6XCS5_MARPO</name>
<evidence type="ECO:0000313" key="5">
    <source>
        <dbReference type="EMBL" id="PTQ43908.1"/>
    </source>
</evidence>
<keyword evidence="2" id="KW-0678">Repressor</keyword>
<dbReference type="Proteomes" id="UP000244005">
    <property type="component" value="Unassembled WGS sequence"/>
</dbReference>
<dbReference type="PROSITE" id="PS51477">
    <property type="entry name" value="PAH"/>
    <property type="match status" value="1"/>
</dbReference>
<sequence length="275" mass="30807">MASFPVCFTLTCDLLSAGLHRSDRGYQFQHDNTILADKSLLIYAQRNHPVMGNVHALSSQGVKLGLGETVLEIWDSVIVLKTAANVILVEVALQLPQESSLSEVRSDAQDECRLQESAEEIMRFFDVERLVDTFKTEDDKYERFKDILDTHSNGQRDFPAVVAHVESLFGGTPHLTLGFERVLHGVALLSSILSAEKLFSVNVIDALTYVRSVIREKAMYRMFLELLKDYNTGQIDVTNLISQVKVILDGHPNLIADFHKCLPGIPHLSDLLKDN</sequence>
<evidence type="ECO:0000256" key="3">
    <source>
        <dbReference type="ARBA" id="ARBA00023242"/>
    </source>
</evidence>
<evidence type="ECO:0000256" key="1">
    <source>
        <dbReference type="ARBA" id="ARBA00004123"/>
    </source>
</evidence>
<dbReference type="InterPro" id="IPR003822">
    <property type="entry name" value="PAH"/>
</dbReference>
<dbReference type="GO" id="GO:0003714">
    <property type="term" value="F:transcription corepressor activity"/>
    <property type="evidence" value="ECO:0007669"/>
    <property type="project" value="InterPro"/>
</dbReference>
<dbReference type="AlphaFoldDB" id="A0A2R6XCS5"/>
<dbReference type="Pfam" id="PF02671">
    <property type="entry name" value="PAH"/>
    <property type="match status" value="2"/>
</dbReference>
<proteinExistence type="predicted"/>
<evidence type="ECO:0000256" key="2">
    <source>
        <dbReference type="ARBA" id="ARBA00022491"/>
    </source>
</evidence>
<keyword evidence="3 4" id="KW-0539">Nucleus</keyword>
<dbReference type="SUPFAM" id="SSF47762">
    <property type="entry name" value="PAH2 domain"/>
    <property type="match status" value="2"/>
</dbReference>
<keyword evidence="6" id="KW-1185">Reference proteome</keyword>
<protein>
    <submittedName>
        <fullName evidence="5">Uncharacterized protein</fullName>
    </submittedName>
</protein>
<dbReference type="OrthoDB" id="10265969at2759"/>